<gene>
    <name evidence="1" type="ORF">SHEWBE_1211</name>
</gene>
<organism evidence="1 2">
    <name type="scientific">Shewanella benthica</name>
    <dbReference type="NCBI Taxonomy" id="43661"/>
    <lineage>
        <taxon>Bacteria</taxon>
        <taxon>Pseudomonadati</taxon>
        <taxon>Pseudomonadota</taxon>
        <taxon>Gammaproteobacteria</taxon>
        <taxon>Alteromonadales</taxon>
        <taxon>Shewanellaceae</taxon>
        <taxon>Shewanella</taxon>
    </lineage>
</organism>
<reference evidence="2" key="1">
    <citation type="submission" date="2018-06" db="EMBL/GenBank/DDBJ databases">
        <authorList>
            <person name="Cea G.-C."/>
            <person name="William W."/>
        </authorList>
    </citation>
    <scope>NUCLEOTIDE SEQUENCE [LARGE SCALE GENOMIC DNA]</scope>
    <source>
        <strain evidence="2">DB21MT-2</strain>
    </source>
</reference>
<dbReference type="AlphaFoldDB" id="A0A330M5Z1"/>
<dbReference type="EMBL" id="LS483452">
    <property type="protein sequence ID" value="SQH75177.1"/>
    <property type="molecule type" value="Genomic_DNA"/>
</dbReference>
<name>A0A330M5Z1_9GAMM</name>
<dbReference type="Proteomes" id="UP000250123">
    <property type="component" value="Chromosome SHEWBE"/>
</dbReference>
<accession>A0A330M5Z1</accession>
<dbReference type="KEGG" id="sbk:SHEWBE_1211"/>
<evidence type="ECO:0000313" key="2">
    <source>
        <dbReference type="Proteomes" id="UP000250123"/>
    </source>
</evidence>
<evidence type="ECO:0000313" key="1">
    <source>
        <dbReference type="EMBL" id="SQH75177.1"/>
    </source>
</evidence>
<sequence>MSQRGGFTRSWAMEAPSLQAKILLEVCLFPFSDCIVSRYKASERKKPPLELDG</sequence>
<proteinExistence type="predicted"/>
<protein>
    <submittedName>
        <fullName evidence="1">Uncharacterized protein</fullName>
    </submittedName>
</protein>